<dbReference type="Pfam" id="PF04578">
    <property type="entry name" value="DUF594"/>
    <property type="match status" value="1"/>
</dbReference>
<organism evidence="3 4">
    <name type="scientific">Tetracentron sinense</name>
    <name type="common">Spur-leaf</name>
    <dbReference type="NCBI Taxonomy" id="13715"/>
    <lineage>
        <taxon>Eukaryota</taxon>
        <taxon>Viridiplantae</taxon>
        <taxon>Streptophyta</taxon>
        <taxon>Embryophyta</taxon>
        <taxon>Tracheophyta</taxon>
        <taxon>Spermatophyta</taxon>
        <taxon>Magnoliopsida</taxon>
        <taxon>Trochodendrales</taxon>
        <taxon>Trochodendraceae</taxon>
        <taxon>Tetracentron</taxon>
    </lineage>
</organism>
<keyword evidence="4" id="KW-1185">Reference proteome</keyword>
<dbReference type="OMA" id="CHSMICN"/>
<name>A0A835DEY4_TETSI</name>
<feature type="transmembrane region" description="Helical" evidence="1">
    <location>
        <begin position="114"/>
        <end position="133"/>
    </location>
</feature>
<evidence type="ECO:0000259" key="2">
    <source>
        <dbReference type="Pfam" id="PF13968"/>
    </source>
</evidence>
<keyword evidence="1" id="KW-1133">Transmembrane helix</keyword>
<dbReference type="PANTHER" id="PTHR31325">
    <property type="entry name" value="OS01G0798800 PROTEIN-RELATED"/>
    <property type="match status" value="1"/>
</dbReference>
<comment type="caution">
    <text evidence="3">The sequence shown here is derived from an EMBL/GenBank/DDBJ whole genome shotgun (WGS) entry which is preliminary data.</text>
</comment>
<keyword evidence="1" id="KW-0472">Membrane</keyword>
<evidence type="ECO:0000313" key="3">
    <source>
        <dbReference type="EMBL" id="KAF8401928.1"/>
    </source>
</evidence>
<dbReference type="Pfam" id="PF13968">
    <property type="entry name" value="DUF4220"/>
    <property type="match status" value="1"/>
</dbReference>
<evidence type="ECO:0000256" key="1">
    <source>
        <dbReference type="SAM" id="Phobius"/>
    </source>
</evidence>
<dbReference type="AlphaFoldDB" id="A0A835DEY4"/>
<accession>A0A835DEY4</accession>
<proteinExistence type="predicted"/>
<dbReference type="EMBL" id="JABCRI010000008">
    <property type="protein sequence ID" value="KAF8401928.1"/>
    <property type="molecule type" value="Genomic_DNA"/>
</dbReference>
<feature type="transmembrane region" description="Helical" evidence="1">
    <location>
        <begin position="340"/>
        <end position="362"/>
    </location>
</feature>
<feature type="transmembrane region" description="Helical" evidence="1">
    <location>
        <begin position="298"/>
        <end position="318"/>
    </location>
</feature>
<dbReference type="Proteomes" id="UP000655225">
    <property type="component" value="Unassembled WGS sequence"/>
</dbReference>
<evidence type="ECO:0000313" key="4">
    <source>
        <dbReference type="Proteomes" id="UP000655225"/>
    </source>
</evidence>
<dbReference type="InterPro" id="IPR025315">
    <property type="entry name" value="DUF4220"/>
</dbReference>
<dbReference type="OrthoDB" id="1689146at2759"/>
<gene>
    <name evidence="3" type="ORF">HHK36_012879</name>
</gene>
<feature type="transmembrane region" description="Helical" evidence="1">
    <location>
        <begin position="20"/>
        <end position="37"/>
    </location>
</feature>
<dbReference type="InterPro" id="IPR007658">
    <property type="entry name" value="DUF594"/>
</dbReference>
<keyword evidence="1" id="KW-0812">Transmembrane</keyword>
<reference evidence="3 4" key="1">
    <citation type="submission" date="2020-04" db="EMBL/GenBank/DDBJ databases">
        <title>Plant Genome Project.</title>
        <authorList>
            <person name="Zhang R.-G."/>
        </authorList>
    </citation>
    <scope>NUCLEOTIDE SEQUENCE [LARGE SCALE GENOMIC DNA]</scope>
    <source>
        <strain evidence="3">YNK0</strain>
        <tissue evidence="3">Leaf</tissue>
    </source>
</reference>
<protein>
    <recommendedName>
        <fullName evidence="2">DUF4220 domain-containing protein</fullName>
    </recommendedName>
</protein>
<feature type="transmembrane region" description="Helical" evidence="1">
    <location>
        <begin position="49"/>
        <end position="69"/>
    </location>
</feature>
<sequence length="692" mass="79015">MENFLERVHELWNEWELRVMVLFSLYLQIILIFFGKWRKYTTQKWVRIILWLAYLSADSVAIFSLGILAKSQGSTDSSKRNGDVLIALWAPFLILHLGGPDTITAYSLEDNELWLRHLLGVVVQVGVAFYVFLRSWSSGNRLSYLGIPMFVPGIIKYGERTWVLRSASSKRFRESMFPLPEPGPDYVELMKTYNQERAKKHLVLQIKTVNEADKKVALVKLETVMVMPELSRLAYDFFKTFKLLFADLILSFENVGHSRTFFQETSCKQAFKVVNMELGFMYDVLYTKASLVYTRAGCILRAISLSSTISLFVVFLIIEKHGGDSIPSSSSSPSLSSSDIVITHILFAGAIVLEIYAVLVLLSSNWAMAWYSKHKHTNMKNKWNLIFGVIFSSPLTSNERWSNTMAQFNLLSYCLKDQASSNLHGLIHKYLYHHINEMNLYTTFEKVSRGLKEVIFQHLKEKSTMVKTFQDCKMVCSLRGDGVFGNKDSLKNLLAWSVNEVEFDQSILLWHIATDLCYNSETHHLQILSEMSKSLSAYMLYLLVVCPFMLPNGIGQIRFQDTCAEAMRFLKQDDYFILDKTQACTKLLDVNTEIAPKDVKGDRSKSVLFDGCRLAKILGSLPRDEIWEVTTHVWVEMLSYAANKCGGYNHAKQLGRGGELLTHVWLLMAQLGITEQFQITQGNVDATVASFF</sequence>
<feature type="domain" description="DUF4220" evidence="2">
    <location>
        <begin position="51"/>
        <end position="413"/>
    </location>
</feature>